<gene>
    <name evidence="1" type="ORF">M0R45_019370</name>
</gene>
<evidence type="ECO:0000313" key="1">
    <source>
        <dbReference type="EMBL" id="KAK9932121.1"/>
    </source>
</evidence>
<reference evidence="1 2" key="1">
    <citation type="journal article" date="2023" name="G3 (Bethesda)">
        <title>A chromosome-length genome assembly and annotation of blackberry (Rubus argutus, cv. 'Hillquist').</title>
        <authorList>
            <person name="Bruna T."/>
            <person name="Aryal R."/>
            <person name="Dudchenko O."/>
            <person name="Sargent D.J."/>
            <person name="Mead D."/>
            <person name="Buti M."/>
            <person name="Cavallini A."/>
            <person name="Hytonen T."/>
            <person name="Andres J."/>
            <person name="Pham M."/>
            <person name="Weisz D."/>
            <person name="Mascagni F."/>
            <person name="Usai G."/>
            <person name="Natali L."/>
            <person name="Bassil N."/>
            <person name="Fernandez G.E."/>
            <person name="Lomsadze A."/>
            <person name="Armour M."/>
            <person name="Olukolu B."/>
            <person name="Poorten T."/>
            <person name="Britton C."/>
            <person name="Davik J."/>
            <person name="Ashrafi H."/>
            <person name="Aiden E.L."/>
            <person name="Borodovsky M."/>
            <person name="Worthington M."/>
        </authorList>
    </citation>
    <scope>NUCLEOTIDE SEQUENCE [LARGE SCALE GENOMIC DNA]</scope>
    <source>
        <strain evidence="1">PI 553951</strain>
    </source>
</reference>
<dbReference type="AlphaFoldDB" id="A0AAW1X796"/>
<proteinExistence type="predicted"/>
<keyword evidence="2" id="KW-1185">Reference proteome</keyword>
<name>A0AAW1X796_RUBAR</name>
<organism evidence="1 2">
    <name type="scientific">Rubus argutus</name>
    <name type="common">Southern blackberry</name>
    <dbReference type="NCBI Taxonomy" id="59490"/>
    <lineage>
        <taxon>Eukaryota</taxon>
        <taxon>Viridiplantae</taxon>
        <taxon>Streptophyta</taxon>
        <taxon>Embryophyta</taxon>
        <taxon>Tracheophyta</taxon>
        <taxon>Spermatophyta</taxon>
        <taxon>Magnoliopsida</taxon>
        <taxon>eudicotyledons</taxon>
        <taxon>Gunneridae</taxon>
        <taxon>Pentapetalae</taxon>
        <taxon>rosids</taxon>
        <taxon>fabids</taxon>
        <taxon>Rosales</taxon>
        <taxon>Rosaceae</taxon>
        <taxon>Rosoideae</taxon>
        <taxon>Rosoideae incertae sedis</taxon>
        <taxon>Rubus</taxon>
    </lineage>
</organism>
<dbReference type="EMBL" id="JBEDUW010000004">
    <property type="protein sequence ID" value="KAK9932121.1"/>
    <property type="molecule type" value="Genomic_DNA"/>
</dbReference>
<dbReference type="Proteomes" id="UP001457282">
    <property type="component" value="Unassembled WGS sequence"/>
</dbReference>
<accession>A0AAW1X796</accession>
<protein>
    <submittedName>
        <fullName evidence="1">Uncharacterized protein</fullName>
    </submittedName>
</protein>
<comment type="caution">
    <text evidence="1">The sequence shown here is derived from an EMBL/GenBank/DDBJ whole genome shotgun (WGS) entry which is preliminary data.</text>
</comment>
<sequence length="131" mass="14532">MAGGAREIDLRPGFGAEMVWSSSGSDLGLRIWELIWVDVIEERHDERERSLRELLLGRIRGGTDGVGSGLRGSTALGQQRRRLMAGGAREIDLRPGFGAEMVWSSSGSDLGLRIWELIWVDVIEERHGLGY</sequence>
<evidence type="ECO:0000313" key="2">
    <source>
        <dbReference type="Proteomes" id="UP001457282"/>
    </source>
</evidence>